<dbReference type="Pfam" id="PF01740">
    <property type="entry name" value="STAS"/>
    <property type="match status" value="1"/>
</dbReference>
<evidence type="ECO:0000256" key="2">
    <source>
        <dbReference type="RuleBase" id="RU003749"/>
    </source>
</evidence>
<dbReference type="CDD" id="cd07043">
    <property type="entry name" value="STAS_anti-anti-sigma_factors"/>
    <property type="match status" value="1"/>
</dbReference>
<feature type="domain" description="STAS" evidence="3">
    <location>
        <begin position="17"/>
        <end position="106"/>
    </location>
</feature>
<gene>
    <name evidence="4" type="ORF">K1Y72_26265</name>
</gene>
<proteinExistence type="inferred from homology"/>
<dbReference type="EMBL" id="JAIBOA010000019">
    <property type="protein sequence ID" value="MBW8485908.1"/>
    <property type="molecule type" value="Genomic_DNA"/>
</dbReference>
<comment type="caution">
    <text evidence="4">The sequence shown here is derived from an EMBL/GenBank/DDBJ whole genome shotgun (WGS) entry which is preliminary data.</text>
</comment>
<name>A0ABS7FZN0_9ACTN</name>
<dbReference type="PANTHER" id="PTHR33495:SF2">
    <property type="entry name" value="ANTI-SIGMA FACTOR ANTAGONIST TM_1081-RELATED"/>
    <property type="match status" value="1"/>
</dbReference>
<evidence type="ECO:0000313" key="5">
    <source>
        <dbReference type="Proteomes" id="UP000774570"/>
    </source>
</evidence>
<dbReference type="InterPro" id="IPR003658">
    <property type="entry name" value="Anti-sigma_ant"/>
</dbReference>
<dbReference type="PROSITE" id="PS50801">
    <property type="entry name" value="STAS"/>
    <property type="match status" value="1"/>
</dbReference>
<organism evidence="4 5">
    <name type="scientific">Actinomadura parmotrematis</name>
    <dbReference type="NCBI Taxonomy" id="2864039"/>
    <lineage>
        <taxon>Bacteria</taxon>
        <taxon>Bacillati</taxon>
        <taxon>Actinomycetota</taxon>
        <taxon>Actinomycetes</taxon>
        <taxon>Streptosporangiales</taxon>
        <taxon>Thermomonosporaceae</taxon>
        <taxon>Actinomadura</taxon>
    </lineage>
</organism>
<dbReference type="InterPro" id="IPR036513">
    <property type="entry name" value="STAS_dom_sf"/>
</dbReference>
<keyword evidence="5" id="KW-1185">Reference proteome</keyword>
<dbReference type="NCBIfam" id="TIGR00377">
    <property type="entry name" value="ant_ant_sig"/>
    <property type="match status" value="1"/>
</dbReference>
<accession>A0ABS7FZN0</accession>
<evidence type="ECO:0000256" key="1">
    <source>
        <dbReference type="ARBA" id="ARBA00009013"/>
    </source>
</evidence>
<protein>
    <recommendedName>
        <fullName evidence="2">Anti-sigma factor antagonist</fullName>
    </recommendedName>
</protein>
<reference evidence="4 5" key="1">
    <citation type="submission" date="2021-07" db="EMBL/GenBank/DDBJ databases">
        <title>Actinomadura sp. PM05-2 isolated from lichen.</title>
        <authorList>
            <person name="Somphong A."/>
            <person name="Phongsopitanun W."/>
            <person name="Tanasupawat S."/>
            <person name="Peongsungnone V."/>
        </authorList>
    </citation>
    <scope>NUCLEOTIDE SEQUENCE [LARGE SCALE GENOMIC DNA]</scope>
    <source>
        <strain evidence="4 5">PM05-2</strain>
    </source>
</reference>
<dbReference type="SUPFAM" id="SSF52091">
    <property type="entry name" value="SpoIIaa-like"/>
    <property type="match status" value="1"/>
</dbReference>
<dbReference type="RefSeq" id="WP_220169147.1">
    <property type="nucleotide sequence ID" value="NZ_JAIBOA010000019.1"/>
</dbReference>
<dbReference type="InterPro" id="IPR002645">
    <property type="entry name" value="STAS_dom"/>
</dbReference>
<sequence length="106" mass="11253">MTPPDGTLTVGVEHLAEGQVLATVAGELDYGNADRLTDRLGPETGPGRMLLDLGGLEFCDSIGLNAIVRLWKRMHEAGGELVVVRTSPLLTELMEITGLAELLGAR</sequence>
<evidence type="ECO:0000259" key="3">
    <source>
        <dbReference type="PROSITE" id="PS50801"/>
    </source>
</evidence>
<evidence type="ECO:0000313" key="4">
    <source>
        <dbReference type="EMBL" id="MBW8485908.1"/>
    </source>
</evidence>
<comment type="similarity">
    <text evidence="1 2">Belongs to the anti-sigma-factor antagonist family.</text>
</comment>
<dbReference type="Proteomes" id="UP000774570">
    <property type="component" value="Unassembled WGS sequence"/>
</dbReference>
<dbReference type="PANTHER" id="PTHR33495">
    <property type="entry name" value="ANTI-SIGMA FACTOR ANTAGONIST TM_1081-RELATED-RELATED"/>
    <property type="match status" value="1"/>
</dbReference>
<dbReference type="Gene3D" id="3.30.750.24">
    <property type="entry name" value="STAS domain"/>
    <property type="match status" value="1"/>
</dbReference>